<dbReference type="OrthoDB" id="7872090at2"/>
<protein>
    <submittedName>
        <fullName evidence="1">Uncharacterized protein</fullName>
    </submittedName>
</protein>
<organism evidence="1 2">
    <name type="scientific">Roseibium suaedae</name>
    <dbReference type="NCBI Taxonomy" id="735517"/>
    <lineage>
        <taxon>Bacteria</taxon>
        <taxon>Pseudomonadati</taxon>
        <taxon>Pseudomonadota</taxon>
        <taxon>Alphaproteobacteria</taxon>
        <taxon>Hyphomicrobiales</taxon>
        <taxon>Stappiaceae</taxon>
        <taxon>Roseibium</taxon>
    </lineage>
</organism>
<dbReference type="EMBL" id="FRBW01000002">
    <property type="protein sequence ID" value="SHM32116.1"/>
    <property type="molecule type" value="Genomic_DNA"/>
</dbReference>
<gene>
    <name evidence="1" type="ORF">SAMN05444272_2333</name>
</gene>
<reference evidence="1 2" key="1">
    <citation type="submission" date="2016-11" db="EMBL/GenBank/DDBJ databases">
        <authorList>
            <person name="Jaros S."/>
            <person name="Januszkiewicz K."/>
            <person name="Wedrychowicz H."/>
        </authorList>
    </citation>
    <scope>NUCLEOTIDE SEQUENCE [LARGE SCALE GENOMIC DNA]</scope>
    <source>
        <strain evidence="1 2">DSM 22153</strain>
    </source>
</reference>
<evidence type="ECO:0000313" key="1">
    <source>
        <dbReference type="EMBL" id="SHM32116.1"/>
    </source>
</evidence>
<evidence type="ECO:0000313" key="2">
    <source>
        <dbReference type="Proteomes" id="UP000186002"/>
    </source>
</evidence>
<dbReference type="AlphaFoldDB" id="A0A1M7HUC3"/>
<dbReference type="Proteomes" id="UP000186002">
    <property type="component" value="Unassembled WGS sequence"/>
</dbReference>
<name>A0A1M7HUC3_9HYPH</name>
<keyword evidence="2" id="KW-1185">Reference proteome</keyword>
<proteinExistence type="predicted"/>
<dbReference type="RefSeq" id="WP_073013216.1">
    <property type="nucleotide sequence ID" value="NZ_FRBW01000002.1"/>
</dbReference>
<accession>A0A1M7HUC3</accession>
<sequence length="79" mass="8566">MAAVGNNYAKRNEKPSLADFNKAWSSTRKKAIQQGQQLRSNLTSVFSTTVTISQQQTVNAIQGSYSSTASAMARVNILV</sequence>